<name>A0A084GE25_PSEDA</name>
<keyword evidence="4" id="KW-0539">Nucleus</keyword>
<evidence type="ECO:0000256" key="5">
    <source>
        <dbReference type="SAM" id="MobiDB-lite"/>
    </source>
</evidence>
<keyword evidence="2" id="KW-0238">DNA-binding</keyword>
<dbReference type="SMART" id="SM00906">
    <property type="entry name" value="Fungal_trans"/>
    <property type="match status" value="1"/>
</dbReference>
<organism evidence="7 8">
    <name type="scientific">Pseudallescheria apiosperma</name>
    <name type="common">Scedosporium apiospermum</name>
    <dbReference type="NCBI Taxonomy" id="563466"/>
    <lineage>
        <taxon>Eukaryota</taxon>
        <taxon>Fungi</taxon>
        <taxon>Dikarya</taxon>
        <taxon>Ascomycota</taxon>
        <taxon>Pezizomycotina</taxon>
        <taxon>Sordariomycetes</taxon>
        <taxon>Hypocreomycetidae</taxon>
        <taxon>Microascales</taxon>
        <taxon>Microascaceae</taxon>
        <taxon>Scedosporium</taxon>
    </lineage>
</organism>
<keyword evidence="3" id="KW-0804">Transcription</keyword>
<evidence type="ECO:0000313" key="7">
    <source>
        <dbReference type="EMBL" id="KEZ45587.1"/>
    </source>
</evidence>
<dbReference type="GO" id="GO:0000981">
    <property type="term" value="F:DNA-binding transcription factor activity, RNA polymerase II-specific"/>
    <property type="evidence" value="ECO:0007669"/>
    <property type="project" value="TreeGrafter"/>
</dbReference>
<evidence type="ECO:0000313" key="8">
    <source>
        <dbReference type="Proteomes" id="UP000028545"/>
    </source>
</evidence>
<accession>A0A084GE25</accession>
<dbReference type="VEuPathDB" id="FungiDB:SAPIO_CDS1925"/>
<feature type="domain" description="Xylanolytic transcriptional activator regulatory" evidence="6">
    <location>
        <begin position="288"/>
        <end position="363"/>
    </location>
</feature>
<dbReference type="OrthoDB" id="3364175at2759"/>
<dbReference type="CDD" id="cd12148">
    <property type="entry name" value="fungal_TF_MHR"/>
    <property type="match status" value="1"/>
</dbReference>
<dbReference type="GO" id="GO:0005634">
    <property type="term" value="C:nucleus"/>
    <property type="evidence" value="ECO:0007669"/>
    <property type="project" value="TreeGrafter"/>
</dbReference>
<dbReference type="GO" id="GO:0000978">
    <property type="term" value="F:RNA polymerase II cis-regulatory region sequence-specific DNA binding"/>
    <property type="evidence" value="ECO:0007669"/>
    <property type="project" value="TreeGrafter"/>
</dbReference>
<dbReference type="GO" id="GO:0006351">
    <property type="term" value="P:DNA-templated transcription"/>
    <property type="evidence" value="ECO:0007669"/>
    <property type="project" value="InterPro"/>
</dbReference>
<protein>
    <recommendedName>
        <fullName evidence="6">Xylanolytic transcriptional activator regulatory domain-containing protein</fullName>
    </recommendedName>
</protein>
<comment type="caution">
    <text evidence="7">The sequence shown here is derived from an EMBL/GenBank/DDBJ whole genome shotgun (WGS) entry which is preliminary data.</text>
</comment>
<proteinExistence type="predicted"/>
<dbReference type="GO" id="GO:0008270">
    <property type="term" value="F:zinc ion binding"/>
    <property type="evidence" value="ECO:0007669"/>
    <property type="project" value="InterPro"/>
</dbReference>
<evidence type="ECO:0000256" key="1">
    <source>
        <dbReference type="ARBA" id="ARBA00023015"/>
    </source>
</evidence>
<feature type="region of interest" description="Disordered" evidence="5">
    <location>
        <begin position="49"/>
        <end position="76"/>
    </location>
</feature>
<dbReference type="PANTHER" id="PTHR47424">
    <property type="entry name" value="REGULATORY PROTEIN GAL4"/>
    <property type="match status" value="1"/>
</dbReference>
<evidence type="ECO:0000256" key="2">
    <source>
        <dbReference type="ARBA" id="ARBA00023125"/>
    </source>
</evidence>
<dbReference type="Pfam" id="PF04082">
    <property type="entry name" value="Fungal_trans"/>
    <property type="match status" value="1"/>
</dbReference>
<evidence type="ECO:0000256" key="4">
    <source>
        <dbReference type="ARBA" id="ARBA00023242"/>
    </source>
</evidence>
<dbReference type="AlphaFoldDB" id="A0A084GE25"/>
<dbReference type="GeneID" id="27720997"/>
<dbReference type="OMA" id="DHEMANR"/>
<dbReference type="GO" id="GO:0000435">
    <property type="term" value="P:positive regulation of transcription from RNA polymerase II promoter by galactose"/>
    <property type="evidence" value="ECO:0007669"/>
    <property type="project" value="TreeGrafter"/>
</dbReference>
<dbReference type="RefSeq" id="XP_016645386.1">
    <property type="nucleotide sequence ID" value="XM_016785089.1"/>
</dbReference>
<sequence length="633" mass="71180">MEGEVSKINKRPFYFVSEEEYRLLHQLCTKSFPGQDLSIPNLRRLASQTQNATVGTPDFAPTPSTVDAEDGSGEASSEDAISLRAGRSDIPLPEIVNIHQDLGCLIVDGQGEHRYVGPDSGHSFNTAVRSWTLNISNLTDKEILSPMVRVTAPAASPPSESRALAQNPNSLPTEDIVQSCASRYFEEVHSMYWLYSTEEFYTRLEATYSRSRTQQSGSWLCSLHSIVALGASSIQLPESPHNEELGRKSLEAAKLLVSTVCDQSDLDGVRAYILLSLALQFHGYLHQAYMYVGIATRIAFSLGLHLDKYATKHNVVSKTHGRRLWWSLFLFDHDISLQLGKPSMSGPTYASWNPPLPSEEIVGPGSFTPNEHLEHCVGLAQLAKEVRHNLYTRPIHEGVQLSQSNFEVSLKSLKQWLDMLPQHLHIAPSVPPFHRRLVAMLHLRYWSTVMLVTRPFLLCSLLRVNRLSDVKKRQYIDELARKCVSAAQASIEIFEDMVRESVVSSLVMMDFFFALQVVQVILAAAAVYCPETYKGQAKRCIAILRAIATSGYPKHLLPETIFQLQRAGVFDDALFSRELRDGLHTSIDGSLQRYTRAVETPDVESDWRLLTDFDFFDVTVEEDFMDQLMRISD</sequence>
<dbReference type="Proteomes" id="UP000028545">
    <property type="component" value="Unassembled WGS sequence"/>
</dbReference>
<evidence type="ECO:0000259" key="6">
    <source>
        <dbReference type="SMART" id="SM00906"/>
    </source>
</evidence>
<dbReference type="InterPro" id="IPR051127">
    <property type="entry name" value="Fungal_SecMet_Regulators"/>
</dbReference>
<reference evidence="7 8" key="1">
    <citation type="journal article" date="2014" name="Genome Announc.">
        <title>Draft genome sequence of the pathogenic fungus Scedosporium apiospermum.</title>
        <authorList>
            <person name="Vandeputte P."/>
            <person name="Ghamrawi S."/>
            <person name="Rechenmann M."/>
            <person name="Iltis A."/>
            <person name="Giraud S."/>
            <person name="Fleury M."/>
            <person name="Thornton C."/>
            <person name="Delhaes L."/>
            <person name="Meyer W."/>
            <person name="Papon N."/>
            <person name="Bouchara J.P."/>
        </authorList>
    </citation>
    <scope>NUCLEOTIDE SEQUENCE [LARGE SCALE GENOMIC DNA]</scope>
    <source>
        <strain evidence="7 8">IHEM 14462</strain>
    </source>
</reference>
<keyword evidence="8" id="KW-1185">Reference proteome</keyword>
<evidence type="ECO:0000256" key="3">
    <source>
        <dbReference type="ARBA" id="ARBA00023163"/>
    </source>
</evidence>
<dbReference type="KEGG" id="sapo:SAPIO_CDS1925"/>
<gene>
    <name evidence="7" type="ORF">SAPIO_CDS1925</name>
</gene>
<keyword evidence="1" id="KW-0805">Transcription regulation</keyword>
<dbReference type="EMBL" id="JOWA01000077">
    <property type="protein sequence ID" value="KEZ45587.1"/>
    <property type="molecule type" value="Genomic_DNA"/>
</dbReference>
<dbReference type="PANTHER" id="PTHR47424:SF3">
    <property type="entry name" value="REGULATORY PROTEIN GAL4"/>
    <property type="match status" value="1"/>
</dbReference>
<dbReference type="InterPro" id="IPR007219">
    <property type="entry name" value="XnlR_reg_dom"/>
</dbReference>
<dbReference type="HOGENOM" id="CLU_022493_0_0_1"/>